<organism evidence="7 8">
    <name type="scientific">Methylobacterium currus</name>
    <dbReference type="NCBI Taxonomy" id="2051553"/>
    <lineage>
        <taxon>Bacteria</taxon>
        <taxon>Pseudomonadati</taxon>
        <taxon>Pseudomonadota</taxon>
        <taxon>Alphaproteobacteria</taxon>
        <taxon>Hyphomicrobiales</taxon>
        <taxon>Methylobacteriaceae</taxon>
        <taxon>Methylobacterium</taxon>
    </lineage>
</organism>
<dbReference type="KEGG" id="mee:DA075_32960"/>
<dbReference type="GO" id="GO:0016651">
    <property type="term" value="F:oxidoreductase activity, acting on NAD(P)H"/>
    <property type="evidence" value="ECO:0007669"/>
    <property type="project" value="TreeGrafter"/>
</dbReference>
<dbReference type="InterPro" id="IPR023753">
    <property type="entry name" value="FAD/NAD-binding_dom"/>
</dbReference>
<keyword evidence="8" id="KW-1185">Reference proteome</keyword>
<dbReference type="Pfam" id="PF14759">
    <property type="entry name" value="Reductase_C"/>
    <property type="match status" value="1"/>
</dbReference>
<evidence type="ECO:0000256" key="3">
    <source>
        <dbReference type="ARBA" id="ARBA00022827"/>
    </source>
</evidence>
<feature type="domain" description="FAD/NAD(P)-binding" evidence="5">
    <location>
        <begin position="2"/>
        <end position="296"/>
    </location>
</feature>
<evidence type="ECO:0000259" key="5">
    <source>
        <dbReference type="Pfam" id="PF07992"/>
    </source>
</evidence>
<dbReference type="Gene3D" id="3.50.50.60">
    <property type="entry name" value="FAD/NAD(P)-binding domain"/>
    <property type="match status" value="2"/>
</dbReference>
<keyword evidence="2" id="KW-0285">Flavoprotein</keyword>
<dbReference type="EMBL" id="CP028844">
    <property type="protein sequence ID" value="AWB25996.1"/>
    <property type="molecule type" value="Genomic_DNA"/>
</dbReference>
<evidence type="ECO:0000256" key="1">
    <source>
        <dbReference type="ARBA" id="ARBA00001974"/>
    </source>
</evidence>
<dbReference type="PANTHER" id="PTHR43557:SF2">
    <property type="entry name" value="RIESKE DOMAIN-CONTAINING PROTEIN-RELATED"/>
    <property type="match status" value="1"/>
</dbReference>
<dbReference type="InterPro" id="IPR036188">
    <property type="entry name" value="FAD/NAD-bd_sf"/>
</dbReference>
<evidence type="ECO:0000313" key="7">
    <source>
        <dbReference type="EMBL" id="AWB25996.1"/>
    </source>
</evidence>
<dbReference type="SUPFAM" id="SSF55424">
    <property type="entry name" value="FAD/NAD-linked reductases, dimerisation (C-terminal) domain"/>
    <property type="match status" value="1"/>
</dbReference>
<evidence type="ECO:0000256" key="4">
    <source>
        <dbReference type="ARBA" id="ARBA00023002"/>
    </source>
</evidence>
<protein>
    <submittedName>
        <fullName evidence="7">NAD(P)/FAD-dependent oxidoreductase</fullName>
    </submittedName>
</protein>
<accession>A0A2R4WWT2</accession>
<name>A0A2R4WWT2_9HYPH</name>
<keyword evidence="3" id="KW-0274">FAD</keyword>
<dbReference type="Gene3D" id="3.30.390.30">
    <property type="match status" value="1"/>
</dbReference>
<keyword evidence="4" id="KW-0560">Oxidoreductase</keyword>
<dbReference type="InterPro" id="IPR016156">
    <property type="entry name" value="FAD/NAD-linked_Rdtase_dimer_sf"/>
</dbReference>
<evidence type="ECO:0000256" key="2">
    <source>
        <dbReference type="ARBA" id="ARBA00022630"/>
    </source>
</evidence>
<dbReference type="Proteomes" id="UP000244755">
    <property type="component" value="Chromosome 2"/>
</dbReference>
<evidence type="ECO:0000259" key="6">
    <source>
        <dbReference type="Pfam" id="PF14759"/>
    </source>
</evidence>
<dbReference type="AlphaFoldDB" id="A0A2R4WWT2"/>
<dbReference type="OrthoDB" id="7809559at2"/>
<dbReference type="InterPro" id="IPR028202">
    <property type="entry name" value="Reductase_C"/>
</dbReference>
<dbReference type="InterPro" id="IPR050446">
    <property type="entry name" value="FAD-oxidoreductase/Apoptosis"/>
</dbReference>
<evidence type="ECO:0000313" key="8">
    <source>
        <dbReference type="Proteomes" id="UP000244755"/>
    </source>
</evidence>
<sequence>MVGGSYAGLQAVASARESGFGGRVTLITAEDHPPYQRPPLSKAYLLGKVAEDALPLRAESFYRDAAIDLVTGCRVSHLDPVRRTITCGQDRPMPFDALVIACGARARRLAVPGAELDGVVVLRDLADARALRERLTAATSVLIVGGGYIGLEVAASAASLGKPVVVLEAGPRLLARAVPPQISDHLVRLHRRRGVTIRLGTGLDRLDGEGGRVVRAMGSDGARYPCDLVVVGVGAVPNVDFAQACGLATPAGIAIDAFCRTGMEGVYAAGDCTVQPNAFADSPLRLECVQNAMDQGRSAGAAVAGRPEPCPGIPRFWSDQFDAKLQSVGLSAGSDLSVSRGSSEEGRFSLFHFRQGHLRAVDSVNRPGDQIIGRRFLAAGLSPTPDQARDPAFDLRTLLPVS</sequence>
<dbReference type="Pfam" id="PF07992">
    <property type="entry name" value="Pyr_redox_2"/>
    <property type="match status" value="1"/>
</dbReference>
<gene>
    <name evidence="7" type="ORF">DA075_32960</name>
</gene>
<comment type="cofactor">
    <cofactor evidence="1">
        <name>FAD</name>
        <dbReference type="ChEBI" id="CHEBI:57692"/>
    </cofactor>
</comment>
<reference evidence="7 8" key="1">
    <citation type="submission" date="2018-04" db="EMBL/GenBank/DDBJ databases">
        <title>Methylobacterium sp. PR1016A genome.</title>
        <authorList>
            <person name="Park W."/>
        </authorList>
    </citation>
    <scope>NUCLEOTIDE SEQUENCE [LARGE SCALE GENOMIC DNA]</scope>
    <source>
        <strain evidence="7 8">PR1016A</strain>
    </source>
</reference>
<dbReference type="SUPFAM" id="SSF51905">
    <property type="entry name" value="FAD/NAD(P)-binding domain"/>
    <property type="match status" value="2"/>
</dbReference>
<dbReference type="PRINTS" id="PR00411">
    <property type="entry name" value="PNDRDTASEI"/>
</dbReference>
<dbReference type="GO" id="GO:0005737">
    <property type="term" value="C:cytoplasm"/>
    <property type="evidence" value="ECO:0007669"/>
    <property type="project" value="TreeGrafter"/>
</dbReference>
<dbReference type="PRINTS" id="PR00368">
    <property type="entry name" value="FADPNR"/>
</dbReference>
<proteinExistence type="predicted"/>
<feature type="domain" description="Reductase C-terminal" evidence="6">
    <location>
        <begin position="316"/>
        <end position="399"/>
    </location>
</feature>
<dbReference type="PANTHER" id="PTHR43557">
    <property type="entry name" value="APOPTOSIS-INDUCING FACTOR 1"/>
    <property type="match status" value="1"/>
</dbReference>